<keyword evidence="2" id="KW-1185">Reference proteome</keyword>
<comment type="caution">
    <text evidence="1">The sequence shown here is derived from an EMBL/GenBank/DDBJ whole genome shotgun (WGS) entry which is preliminary data.</text>
</comment>
<proteinExistence type="predicted"/>
<dbReference type="PROSITE" id="PS51257">
    <property type="entry name" value="PROKAR_LIPOPROTEIN"/>
    <property type="match status" value="1"/>
</dbReference>
<protein>
    <recommendedName>
        <fullName evidence="3">Lipoprotein</fullName>
    </recommendedName>
</protein>
<evidence type="ECO:0000313" key="2">
    <source>
        <dbReference type="Proteomes" id="UP000282184"/>
    </source>
</evidence>
<evidence type="ECO:0008006" key="3">
    <source>
        <dbReference type="Google" id="ProtNLM"/>
    </source>
</evidence>
<organism evidence="1 2">
    <name type="scientific">Hymenobacter gummosus</name>
    <dbReference type="NCBI Taxonomy" id="1776032"/>
    <lineage>
        <taxon>Bacteria</taxon>
        <taxon>Pseudomonadati</taxon>
        <taxon>Bacteroidota</taxon>
        <taxon>Cytophagia</taxon>
        <taxon>Cytophagales</taxon>
        <taxon>Hymenobacteraceae</taxon>
        <taxon>Hymenobacter</taxon>
    </lineage>
</organism>
<reference evidence="1 2" key="1">
    <citation type="submission" date="2018-12" db="EMBL/GenBank/DDBJ databases">
        <title>Hymenobacter gummosus sp. nov., isolated from a spring.</title>
        <authorList>
            <person name="Nie L."/>
        </authorList>
    </citation>
    <scope>NUCLEOTIDE SEQUENCE [LARGE SCALE GENOMIC DNA]</scope>
    <source>
        <strain evidence="1 2">KCTC 52166</strain>
    </source>
</reference>
<evidence type="ECO:0000313" key="1">
    <source>
        <dbReference type="EMBL" id="RTQ50671.1"/>
    </source>
</evidence>
<dbReference type="AlphaFoldDB" id="A0A431U4J1"/>
<dbReference type="RefSeq" id="WP_126692739.1">
    <property type="nucleotide sequence ID" value="NZ_RXOF01000004.1"/>
</dbReference>
<sequence>MKRTAPFWNTLGAGLILLLAGCGKDPDPCAKQHPTSAAFRMEEEISLQAIPGRTRRFRVDTIGATGMIPIFLTAEDSTADSYEWQIGSEANPRRGRQIELRFPQAVGAVNIRLTVRKKPTTGCFPNDSGVDVQQKALVVVDRDRVPVIGVYEGYNLSNPTNRFRVTIEENAILNLPQGCRYDLRNEFILGSMGLHAFSQVFSPEYGAGALRGWAELDWNSRNVLRFDYEYNDPTKPLSTSPRLHDTFVGTKVQ</sequence>
<dbReference type="Proteomes" id="UP000282184">
    <property type="component" value="Unassembled WGS sequence"/>
</dbReference>
<accession>A0A431U4J1</accession>
<dbReference type="OrthoDB" id="879364at2"/>
<dbReference type="EMBL" id="RXOF01000004">
    <property type="protein sequence ID" value="RTQ50671.1"/>
    <property type="molecule type" value="Genomic_DNA"/>
</dbReference>
<name>A0A431U4J1_9BACT</name>
<gene>
    <name evidence="1" type="ORF">EJV47_08545</name>
</gene>